<dbReference type="InterPro" id="IPR037041">
    <property type="entry name" value="Trigger_fac_C_sf"/>
</dbReference>
<dbReference type="PIRSF" id="PIRSF003095">
    <property type="entry name" value="Trigger_factor"/>
    <property type="match status" value="1"/>
</dbReference>
<dbReference type="PANTHER" id="PTHR30560">
    <property type="entry name" value="TRIGGER FACTOR CHAPERONE AND PEPTIDYL-PROLYL CIS/TRANS ISOMERASE"/>
    <property type="match status" value="1"/>
</dbReference>
<dbReference type="Proteomes" id="UP000321168">
    <property type="component" value="Unassembled WGS sequence"/>
</dbReference>
<reference evidence="2 3" key="1">
    <citation type="submission" date="2019-08" db="EMBL/GenBank/DDBJ databases">
        <title>Genome of Luteibaculum oceani JCM 18817.</title>
        <authorList>
            <person name="Bowman J.P."/>
        </authorList>
    </citation>
    <scope>NUCLEOTIDE SEQUENCE [LARGE SCALE GENOMIC DNA]</scope>
    <source>
        <strain evidence="2 3">JCM 18817</strain>
    </source>
</reference>
<gene>
    <name evidence="2" type="primary">tig</name>
    <name evidence="2" type="ORF">FRX97_06140</name>
</gene>
<dbReference type="SUPFAM" id="SSF109998">
    <property type="entry name" value="Triger factor/SurA peptide-binding domain-like"/>
    <property type="match status" value="1"/>
</dbReference>
<dbReference type="Pfam" id="PF05697">
    <property type="entry name" value="Trigger_N"/>
    <property type="match status" value="1"/>
</dbReference>
<dbReference type="InterPro" id="IPR005215">
    <property type="entry name" value="Trig_fac"/>
</dbReference>
<sequence>MKVDLNKIDELNGELTIELKPEDYNSNFENAVQRYRKQAQFPGFRPGKVPASLIKKKYGKSLLAEEVNNVINQQISGYIKENNLPVLGQPLPKEGAEEGDWENPADFKFVFELGLAPEFDVKLSKREKYTWYTIKPDEKLINQQVEDYARRYGKLSEPEQSEDKDMLVVDLVELSEDGSILEGGILASTTISLEHLKNEGEKKKLIGLKADDTVEVDPKNLAEDDNDLMRMLGIEENQIPALSKKFQLKVKEIRRMMPAELNEELFSKIFGENVKTEEEFRAEIEKRIAAELEQESKRLFKKQMSEKMLDKLKLTLPDDFLKRWIKVSNEKPISDEQLEKDYPHYADNLKWQLVENKIIEGNDLKVEHEELVEHTKQTLAKHFAMYGITQSDEELTKAASNVLNDQKEARRLYDEMFEEKIVNFVKDNTKVEEKEVTFDEFIEIAKG</sequence>
<protein>
    <submittedName>
        <fullName evidence="2">Trigger factor</fullName>
        <ecNumber evidence="2">5.2.1.8</ecNumber>
    </submittedName>
</protein>
<dbReference type="InterPro" id="IPR008881">
    <property type="entry name" value="Trigger_fac_ribosome-bd_bac"/>
</dbReference>
<dbReference type="RefSeq" id="WP_147014315.1">
    <property type="nucleotide sequence ID" value="NZ_VORB01000005.1"/>
</dbReference>
<dbReference type="OrthoDB" id="9767721at2"/>
<dbReference type="GO" id="GO:0043335">
    <property type="term" value="P:protein unfolding"/>
    <property type="evidence" value="ECO:0007669"/>
    <property type="project" value="TreeGrafter"/>
</dbReference>
<dbReference type="GO" id="GO:0044183">
    <property type="term" value="F:protein folding chaperone"/>
    <property type="evidence" value="ECO:0007669"/>
    <property type="project" value="TreeGrafter"/>
</dbReference>
<comment type="caution">
    <text evidence="2">The sequence shown here is derived from an EMBL/GenBank/DDBJ whole genome shotgun (WGS) entry which is preliminary data.</text>
</comment>
<dbReference type="NCBIfam" id="TIGR00115">
    <property type="entry name" value="tig"/>
    <property type="match status" value="1"/>
</dbReference>
<dbReference type="EMBL" id="VORB01000005">
    <property type="protein sequence ID" value="TXC78792.1"/>
    <property type="molecule type" value="Genomic_DNA"/>
</dbReference>
<dbReference type="AlphaFoldDB" id="A0A5C6UZH3"/>
<dbReference type="GO" id="GO:0015031">
    <property type="term" value="P:protein transport"/>
    <property type="evidence" value="ECO:0007669"/>
    <property type="project" value="InterPro"/>
</dbReference>
<dbReference type="SUPFAM" id="SSF102735">
    <property type="entry name" value="Trigger factor ribosome-binding domain"/>
    <property type="match status" value="1"/>
</dbReference>
<keyword evidence="3" id="KW-1185">Reference proteome</keyword>
<feature type="domain" description="Trigger factor ribosome-binding bacterial" evidence="1">
    <location>
        <begin position="1"/>
        <end position="147"/>
    </location>
</feature>
<accession>A0A5C6UZH3</accession>
<dbReference type="GO" id="GO:0051083">
    <property type="term" value="P:'de novo' cotranslational protein folding"/>
    <property type="evidence" value="ECO:0007669"/>
    <property type="project" value="TreeGrafter"/>
</dbReference>
<evidence type="ECO:0000259" key="1">
    <source>
        <dbReference type="Pfam" id="PF05697"/>
    </source>
</evidence>
<dbReference type="Gene3D" id="1.10.3120.10">
    <property type="entry name" value="Trigger factor, C-terminal domain"/>
    <property type="match status" value="1"/>
</dbReference>
<organism evidence="2 3">
    <name type="scientific">Luteibaculum oceani</name>
    <dbReference type="NCBI Taxonomy" id="1294296"/>
    <lineage>
        <taxon>Bacteria</taxon>
        <taxon>Pseudomonadati</taxon>
        <taxon>Bacteroidota</taxon>
        <taxon>Flavobacteriia</taxon>
        <taxon>Flavobacteriales</taxon>
        <taxon>Luteibaculaceae</taxon>
        <taxon>Luteibaculum</taxon>
    </lineage>
</organism>
<dbReference type="InterPro" id="IPR027304">
    <property type="entry name" value="Trigger_fact/SurA_dom_sf"/>
</dbReference>
<dbReference type="GO" id="GO:0043022">
    <property type="term" value="F:ribosome binding"/>
    <property type="evidence" value="ECO:0007669"/>
    <property type="project" value="TreeGrafter"/>
</dbReference>
<dbReference type="Gene3D" id="3.30.70.1050">
    <property type="entry name" value="Trigger factor ribosome-binding domain"/>
    <property type="match status" value="1"/>
</dbReference>
<dbReference type="InterPro" id="IPR036611">
    <property type="entry name" value="Trigger_fac_ribosome-bd_sf"/>
</dbReference>
<evidence type="ECO:0000313" key="3">
    <source>
        <dbReference type="Proteomes" id="UP000321168"/>
    </source>
</evidence>
<dbReference type="GO" id="GO:0003755">
    <property type="term" value="F:peptidyl-prolyl cis-trans isomerase activity"/>
    <property type="evidence" value="ECO:0007669"/>
    <property type="project" value="UniProtKB-EC"/>
</dbReference>
<keyword evidence="2" id="KW-0413">Isomerase</keyword>
<name>A0A5C6UZH3_9FLAO</name>
<dbReference type="EC" id="5.2.1.8" evidence="2"/>
<proteinExistence type="predicted"/>
<dbReference type="PANTHER" id="PTHR30560:SF3">
    <property type="entry name" value="TRIGGER FACTOR-LIKE PROTEIN TIG, CHLOROPLASTIC"/>
    <property type="match status" value="1"/>
</dbReference>
<evidence type="ECO:0000313" key="2">
    <source>
        <dbReference type="EMBL" id="TXC78792.1"/>
    </source>
</evidence>